<feature type="compositionally biased region" description="Pro residues" evidence="1">
    <location>
        <begin position="40"/>
        <end position="50"/>
    </location>
</feature>
<comment type="caution">
    <text evidence="4">The sequence shown here is derived from an EMBL/GenBank/DDBJ whole genome shotgun (WGS) entry which is preliminary data.</text>
</comment>
<feature type="signal peptide" evidence="3">
    <location>
        <begin position="1"/>
        <end position="26"/>
    </location>
</feature>
<keyword evidence="2" id="KW-1133">Transmembrane helix</keyword>
<gene>
    <name evidence="4" type="ORF">AB8O55_09570</name>
</gene>
<keyword evidence="3" id="KW-0732">Signal</keyword>
<name>A0ABV4CF37_9PSEU</name>
<evidence type="ECO:0000256" key="1">
    <source>
        <dbReference type="SAM" id="MobiDB-lite"/>
    </source>
</evidence>
<dbReference type="RefSeq" id="WP_345358451.1">
    <property type="nucleotide sequence ID" value="NZ_BAABII010000003.1"/>
</dbReference>
<feature type="chain" id="PRO_5045690031" evidence="3">
    <location>
        <begin position="27"/>
        <end position="98"/>
    </location>
</feature>
<dbReference type="Proteomes" id="UP001564626">
    <property type="component" value="Unassembled WGS sequence"/>
</dbReference>
<keyword evidence="2" id="KW-0812">Transmembrane</keyword>
<reference evidence="4 5" key="1">
    <citation type="submission" date="2024-08" db="EMBL/GenBank/DDBJ databases">
        <title>Genome mining of Saccharopolyspora cebuensis PGLac3 from Nigerian medicinal plant.</title>
        <authorList>
            <person name="Ezeobiora C.E."/>
            <person name="Igbokwe N.H."/>
            <person name="Amin D.H."/>
            <person name="Mendie U.E."/>
        </authorList>
    </citation>
    <scope>NUCLEOTIDE SEQUENCE [LARGE SCALE GENOMIC DNA]</scope>
    <source>
        <strain evidence="4 5">PGLac3</strain>
    </source>
</reference>
<evidence type="ECO:0000313" key="5">
    <source>
        <dbReference type="Proteomes" id="UP001564626"/>
    </source>
</evidence>
<sequence length="98" mass="9776">MGRTGRVLAGLVMALALVGAPATAMAEPAAVSGVAVLAQAPPPEPPPAEPAPDQQGPGQQGPGQNTAIGIAGLVLIAAVLLSRKARKKPVWFVAIKKK</sequence>
<feature type="transmembrane region" description="Helical" evidence="2">
    <location>
        <begin position="66"/>
        <end position="82"/>
    </location>
</feature>
<evidence type="ECO:0000256" key="2">
    <source>
        <dbReference type="SAM" id="Phobius"/>
    </source>
</evidence>
<protein>
    <submittedName>
        <fullName evidence="4">Uncharacterized protein</fullName>
    </submittedName>
</protein>
<proteinExistence type="predicted"/>
<dbReference type="EMBL" id="JBGEHV010000013">
    <property type="protein sequence ID" value="MEY8039643.1"/>
    <property type="molecule type" value="Genomic_DNA"/>
</dbReference>
<feature type="region of interest" description="Disordered" evidence="1">
    <location>
        <begin position="36"/>
        <end position="65"/>
    </location>
</feature>
<organism evidence="4 5">
    <name type="scientific">Saccharopolyspora cebuensis</name>
    <dbReference type="NCBI Taxonomy" id="418759"/>
    <lineage>
        <taxon>Bacteria</taxon>
        <taxon>Bacillati</taxon>
        <taxon>Actinomycetota</taxon>
        <taxon>Actinomycetes</taxon>
        <taxon>Pseudonocardiales</taxon>
        <taxon>Pseudonocardiaceae</taxon>
        <taxon>Saccharopolyspora</taxon>
    </lineage>
</organism>
<keyword evidence="2" id="KW-0472">Membrane</keyword>
<feature type="compositionally biased region" description="Low complexity" evidence="1">
    <location>
        <begin position="51"/>
        <end position="65"/>
    </location>
</feature>
<keyword evidence="5" id="KW-1185">Reference proteome</keyword>
<accession>A0ABV4CF37</accession>
<evidence type="ECO:0000256" key="3">
    <source>
        <dbReference type="SAM" id="SignalP"/>
    </source>
</evidence>
<evidence type="ECO:0000313" key="4">
    <source>
        <dbReference type="EMBL" id="MEY8039643.1"/>
    </source>
</evidence>